<dbReference type="PANTHER" id="PTHR43712">
    <property type="entry name" value="PUTATIVE (AFU_ORTHOLOGUE AFUA_4G14580)-RELATED"/>
    <property type="match status" value="1"/>
</dbReference>
<dbReference type="EMBL" id="JAACJM010000206">
    <property type="protein sequence ID" value="KAF5337782.1"/>
    <property type="molecule type" value="Genomic_DNA"/>
</dbReference>
<accession>A0A8H5FIG6</accession>
<feature type="domain" description="O-methyltransferase C-terminal" evidence="4">
    <location>
        <begin position="308"/>
        <end position="482"/>
    </location>
</feature>
<gene>
    <name evidence="5" type="ORF">D9758_016290</name>
</gene>
<evidence type="ECO:0000256" key="2">
    <source>
        <dbReference type="ARBA" id="ARBA00022679"/>
    </source>
</evidence>
<dbReference type="InterPro" id="IPR029063">
    <property type="entry name" value="SAM-dependent_MTases_sf"/>
</dbReference>
<name>A0A8H5FIG6_9AGAR</name>
<dbReference type="InterPro" id="IPR001077">
    <property type="entry name" value="COMT_C"/>
</dbReference>
<evidence type="ECO:0000256" key="3">
    <source>
        <dbReference type="ARBA" id="ARBA00022691"/>
    </source>
</evidence>
<dbReference type="Pfam" id="PF00891">
    <property type="entry name" value="Methyltransf_2"/>
    <property type="match status" value="1"/>
</dbReference>
<dbReference type="Gene3D" id="3.40.50.150">
    <property type="entry name" value="Vaccinia Virus protein VP39"/>
    <property type="match status" value="1"/>
</dbReference>
<dbReference type="PROSITE" id="PS51683">
    <property type="entry name" value="SAM_OMT_II"/>
    <property type="match status" value="1"/>
</dbReference>
<evidence type="ECO:0000313" key="6">
    <source>
        <dbReference type="Proteomes" id="UP000559256"/>
    </source>
</evidence>
<dbReference type="GO" id="GO:0008171">
    <property type="term" value="F:O-methyltransferase activity"/>
    <property type="evidence" value="ECO:0007669"/>
    <property type="project" value="InterPro"/>
</dbReference>
<comment type="caution">
    <text evidence="5">The sequence shown here is derived from an EMBL/GenBank/DDBJ whole genome shotgun (WGS) entry which is preliminary data.</text>
</comment>
<organism evidence="5 6">
    <name type="scientific">Tetrapyrgos nigripes</name>
    <dbReference type="NCBI Taxonomy" id="182062"/>
    <lineage>
        <taxon>Eukaryota</taxon>
        <taxon>Fungi</taxon>
        <taxon>Dikarya</taxon>
        <taxon>Basidiomycota</taxon>
        <taxon>Agaricomycotina</taxon>
        <taxon>Agaricomycetes</taxon>
        <taxon>Agaricomycetidae</taxon>
        <taxon>Agaricales</taxon>
        <taxon>Marasmiineae</taxon>
        <taxon>Marasmiaceae</taxon>
        <taxon>Tetrapyrgos</taxon>
    </lineage>
</organism>
<dbReference type="InterPro" id="IPR036388">
    <property type="entry name" value="WH-like_DNA-bd_sf"/>
</dbReference>
<keyword evidence="6" id="KW-1185">Reference proteome</keyword>
<keyword evidence="1" id="KW-0489">Methyltransferase</keyword>
<dbReference type="GO" id="GO:0032259">
    <property type="term" value="P:methylation"/>
    <property type="evidence" value="ECO:0007669"/>
    <property type="project" value="UniProtKB-KW"/>
</dbReference>
<dbReference type="PANTHER" id="PTHR43712:SF2">
    <property type="entry name" value="O-METHYLTRANSFERASE CICE"/>
    <property type="match status" value="1"/>
</dbReference>
<dbReference type="Proteomes" id="UP000559256">
    <property type="component" value="Unassembled WGS sequence"/>
</dbReference>
<keyword evidence="2" id="KW-0808">Transferase</keyword>
<evidence type="ECO:0000259" key="4">
    <source>
        <dbReference type="Pfam" id="PF00891"/>
    </source>
</evidence>
<dbReference type="Gene3D" id="1.10.10.10">
    <property type="entry name" value="Winged helix-like DNA-binding domain superfamily/Winged helix DNA-binding domain"/>
    <property type="match status" value="1"/>
</dbReference>
<proteinExistence type="predicted"/>
<sequence length="522" mass="58134">MGSIKPPSPFVSNSIQIPTFLETFTFMDKPPAPFSIPRIQTGTREIDALLNLIITSTMDALTEYKKTGAGIPTPYATEAHPLDNVPDALDLKRAIRTLEGACEALCTTLAQPMHTIINRSMPFEAQCMRLVIGNHIADILEQFPSGLHVAEIASKTKNRMNPRKLGQVMGLLAARGCFREGDIRELVRQQSSLLVLRSTDPVSAYAHLSTYESGKAITIFPETMAIPEYVDSETTDKCAFTYAVQDEEVTGFYEWFRKHPDLGVASAFQRQIRGLFTEPSMQMFDQSMIGITRVEGSLSIVNNYPWSELAQGTTFCDVGSGFGTIPLALVKAHPHLKIILQDLPNSLEQAKKMWNSEYPQAIQSGVVRFEPLDFIAEAPVKDQDIYYMKHIVHNYPDARAIKILKNVAAAMKPSSVLFIHEYVMASQDAHENPLAAKAPEPLLSNYGSGNLRKYNQDLHMLILFNARQRTYEQFRGLGESAGLELIELVDLVEMLVLKFRKMQDAKADFSDGLGMIPALRAS</sequence>
<dbReference type="InterPro" id="IPR016461">
    <property type="entry name" value="COMT-like"/>
</dbReference>
<dbReference type="AlphaFoldDB" id="A0A8H5FIG6"/>
<evidence type="ECO:0000256" key="1">
    <source>
        <dbReference type="ARBA" id="ARBA00022603"/>
    </source>
</evidence>
<dbReference type="SUPFAM" id="SSF53335">
    <property type="entry name" value="S-adenosyl-L-methionine-dependent methyltransferases"/>
    <property type="match status" value="1"/>
</dbReference>
<reference evidence="5 6" key="1">
    <citation type="journal article" date="2020" name="ISME J.">
        <title>Uncovering the hidden diversity of litter-decomposition mechanisms in mushroom-forming fungi.</title>
        <authorList>
            <person name="Floudas D."/>
            <person name="Bentzer J."/>
            <person name="Ahren D."/>
            <person name="Johansson T."/>
            <person name="Persson P."/>
            <person name="Tunlid A."/>
        </authorList>
    </citation>
    <scope>NUCLEOTIDE SEQUENCE [LARGE SCALE GENOMIC DNA]</scope>
    <source>
        <strain evidence="5 6">CBS 291.85</strain>
    </source>
</reference>
<protein>
    <recommendedName>
        <fullName evidence="4">O-methyltransferase C-terminal domain-containing protein</fullName>
    </recommendedName>
</protein>
<keyword evidence="3" id="KW-0949">S-adenosyl-L-methionine</keyword>
<dbReference type="OrthoDB" id="2410195at2759"/>
<evidence type="ECO:0000313" key="5">
    <source>
        <dbReference type="EMBL" id="KAF5337782.1"/>
    </source>
</evidence>